<dbReference type="GO" id="GO:0005524">
    <property type="term" value="F:ATP binding"/>
    <property type="evidence" value="ECO:0007669"/>
    <property type="project" value="UniProtKB-KW"/>
</dbReference>
<dbReference type="AlphaFoldDB" id="A0A383DTF1"/>
<organism evidence="9">
    <name type="scientific">marine metagenome</name>
    <dbReference type="NCBI Taxonomy" id="408172"/>
    <lineage>
        <taxon>unclassified sequences</taxon>
        <taxon>metagenomes</taxon>
        <taxon>ecological metagenomes</taxon>
    </lineage>
</organism>
<feature type="domain" description="Methionyl/Leucyl tRNA synthetase" evidence="8">
    <location>
        <begin position="1"/>
        <end position="133"/>
    </location>
</feature>
<reference evidence="9" key="1">
    <citation type="submission" date="2018-05" db="EMBL/GenBank/DDBJ databases">
        <authorList>
            <person name="Lanie J.A."/>
            <person name="Ng W.-L."/>
            <person name="Kazmierczak K.M."/>
            <person name="Andrzejewski T.M."/>
            <person name="Davidsen T.M."/>
            <person name="Wayne K.J."/>
            <person name="Tettelin H."/>
            <person name="Glass J.I."/>
            <person name="Rusch D."/>
            <person name="Podicherti R."/>
            <person name="Tsui H.-C.T."/>
            <person name="Winkler M.E."/>
        </authorList>
    </citation>
    <scope>NUCLEOTIDE SEQUENCE</scope>
</reference>
<feature type="domain" description="Methionyl/Leucyl tRNA synthetase" evidence="8">
    <location>
        <begin position="142"/>
        <end position="233"/>
    </location>
</feature>
<evidence type="ECO:0000313" key="9">
    <source>
        <dbReference type="EMBL" id="SVE47505.1"/>
    </source>
</evidence>
<dbReference type="InterPro" id="IPR001412">
    <property type="entry name" value="aa-tRNA-synth_I_CS"/>
</dbReference>
<dbReference type="InterPro" id="IPR015413">
    <property type="entry name" value="Methionyl/Leucyl_tRNA_Synth"/>
</dbReference>
<dbReference type="GO" id="GO:0006431">
    <property type="term" value="P:methionyl-tRNA aminoacylation"/>
    <property type="evidence" value="ECO:0007669"/>
    <property type="project" value="InterPro"/>
</dbReference>
<evidence type="ECO:0000256" key="5">
    <source>
        <dbReference type="ARBA" id="ARBA00022917"/>
    </source>
</evidence>
<dbReference type="FunFam" id="2.170.220.10:FF:000002">
    <property type="entry name" value="Methionine--tRNA ligase"/>
    <property type="match status" value="1"/>
</dbReference>
<keyword evidence="2" id="KW-0436">Ligase</keyword>
<dbReference type="PRINTS" id="PR01041">
    <property type="entry name" value="TRNASYNTHMET"/>
</dbReference>
<sequence length="234" mass="27115">ITTPIYYPSGQPHMGHAYSSILADVFARFNRIDNNKVYFLTGTDEHGLKIQKAAEKSGLDPLAYCNKISLIFKDLTNKLNLSNDDFIRTTEKRHHKSVNDLWDRLVKSGDIYLSKYKGWYSVSDEAYYNSDEIIEKNGKKFSTFSGSQVEWVEEESFFFKLSSWQKKLLEFYDNNSKFILPISRRNEVVNFVKSGLNDLSVSRTSFTWGIKVPNNDKHVIYVWLDALTNYLSAL</sequence>
<evidence type="ECO:0000256" key="6">
    <source>
        <dbReference type="ARBA" id="ARBA00023146"/>
    </source>
</evidence>
<proteinExistence type="predicted"/>
<evidence type="ECO:0000256" key="7">
    <source>
        <dbReference type="ARBA" id="ARBA00030904"/>
    </source>
</evidence>
<name>A0A383DTF1_9ZZZZ</name>
<dbReference type="PANTHER" id="PTHR43326:SF1">
    <property type="entry name" value="METHIONINE--TRNA LIGASE, MITOCHONDRIAL"/>
    <property type="match status" value="1"/>
</dbReference>
<evidence type="ECO:0000256" key="3">
    <source>
        <dbReference type="ARBA" id="ARBA00022741"/>
    </source>
</evidence>
<keyword evidence="6" id="KW-0030">Aminoacyl-tRNA synthetase</keyword>
<feature type="non-terminal residue" evidence="9">
    <location>
        <position position="1"/>
    </location>
</feature>
<evidence type="ECO:0000259" key="8">
    <source>
        <dbReference type="Pfam" id="PF09334"/>
    </source>
</evidence>
<evidence type="ECO:0000256" key="1">
    <source>
        <dbReference type="ARBA" id="ARBA00012838"/>
    </source>
</evidence>
<dbReference type="GO" id="GO:0004825">
    <property type="term" value="F:methionine-tRNA ligase activity"/>
    <property type="evidence" value="ECO:0007669"/>
    <property type="project" value="UniProtKB-EC"/>
</dbReference>
<dbReference type="Gene3D" id="3.40.50.620">
    <property type="entry name" value="HUPs"/>
    <property type="match status" value="1"/>
</dbReference>
<dbReference type="InterPro" id="IPR033911">
    <property type="entry name" value="MetRS_core"/>
</dbReference>
<accession>A0A383DTF1</accession>
<gene>
    <name evidence="9" type="ORF">METZ01_LOCUS500359</name>
</gene>
<dbReference type="PANTHER" id="PTHR43326">
    <property type="entry name" value="METHIONYL-TRNA SYNTHETASE"/>
    <property type="match status" value="1"/>
</dbReference>
<keyword evidence="3" id="KW-0547">Nucleotide-binding</keyword>
<keyword evidence="4" id="KW-0067">ATP-binding</keyword>
<protein>
    <recommendedName>
        <fullName evidence="1">methionine--tRNA ligase</fullName>
        <ecNumber evidence="1">6.1.1.10</ecNumber>
    </recommendedName>
    <alternativeName>
        <fullName evidence="7">Methionyl-tRNA synthetase</fullName>
    </alternativeName>
</protein>
<dbReference type="EC" id="6.1.1.10" evidence="1"/>
<evidence type="ECO:0000256" key="4">
    <source>
        <dbReference type="ARBA" id="ARBA00022840"/>
    </source>
</evidence>
<dbReference type="SUPFAM" id="SSF52374">
    <property type="entry name" value="Nucleotidylyl transferase"/>
    <property type="match status" value="1"/>
</dbReference>
<dbReference type="PROSITE" id="PS00178">
    <property type="entry name" value="AA_TRNA_LIGASE_I"/>
    <property type="match status" value="1"/>
</dbReference>
<dbReference type="EMBL" id="UINC01219846">
    <property type="protein sequence ID" value="SVE47505.1"/>
    <property type="molecule type" value="Genomic_DNA"/>
</dbReference>
<evidence type="ECO:0000256" key="2">
    <source>
        <dbReference type="ARBA" id="ARBA00022598"/>
    </source>
</evidence>
<dbReference type="InterPro" id="IPR014729">
    <property type="entry name" value="Rossmann-like_a/b/a_fold"/>
</dbReference>
<dbReference type="InterPro" id="IPR023457">
    <property type="entry name" value="Met-tRNA_synth_2"/>
</dbReference>
<keyword evidence="5" id="KW-0648">Protein biosynthesis</keyword>
<feature type="non-terminal residue" evidence="9">
    <location>
        <position position="234"/>
    </location>
</feature>
<dbReference type="Pfam" id="PF09334">
    <property type="entry name" value="tRNA-synt_1g"/>
    <property type="match status" value="2"/>
</dbReference>